<protein>
    <submittedName>
        <fullName evidence="1">Uncharacterized protein</fullName>
    </submittedName>
</protein>
<gene>
    <name evidence="1" type="ORF">AVEN_240694_1</name>
</gene>
<dbReference type="EMBL" id="BGPR01019289">
    <property type="protein sequence ID" value="GBN81510.1"/>
    <property type="molecule type" value="Genomic_DNA"/>
</dbReference>
<proteinExistence type="predicted"/>
<comment type="caution">
    <text evidence="1">The sequence shown here is derived from an EMBL/GenBank/DDBJ whole genome shotgun (WGS) entry which is preliminary data.</text>
</comment>
<dbReference type="AlphaFoldDB" id="A0A4Y2S2R3"/>
<name>A0A4Y2S2R3_ARAVE</name>
<reference evidence="1 2" key="1">
    <citation type="journal article" date="2019" name="Sci. Rep.">
        <title>Orb-weaving spider Araneus ventricosus genome elucidates the spidroin gene catalogue.</title>
        <authorList>
            <person name="Kono N."/>
            <person name="Nakamura H."/>
            <person name="Ohtoshi R."/>
            <person name="Moran D.A.P."/>
            <person name="Shinohara A."/>
            <person name="Yoshida Y."/>
            <person name="Fujiwara M."/>
            <person name="Mori M."/>
            <person name="Tomita M."/>
            <person name="Arakawa K."/>
        </authorList>
    </citation>
    <scope>NUCLEOTIDE SEQUENCE [LARGE SCALE GENOMIC DNA]</scope>
</reference>
<sequence length="92" mass="10563">MTRTRHRGEPPLSKLRTTPGVGPTCFTYMPRWRYNRLICTADLQWDRVFEQDLTTKASHGYTHLQRACRAGPLLNHSVTQAPIPATISPLRF</sequence>
<evidence type="ECO:0000313" key="2">
    <source>
        <dbReference type="Proteomes" id="UP000499080"/>
    </source>
</evidence>
<accession>A0A4Y2S2R3</accession>
<evidence type="ECO:0000313" key="1">
    <source>
        <dbReference type="EMBL" id="GBN81510.1"/>
    </source>
</evidence>
<keyword evidence="2" id="KW-1185">Reference proteome</keyword>
<organism evidence="1 2">
    <name type="scientific">Araneus ventricosus</name>
    <name type="common">Orbweaver spider</name>
    <name type="synonym">Epeira ventricosa</name>
    <dbReference type="NCBI Taxonomy" id="182803"/>
    <lineage>
        <taxon>Eukaryota</taxon>
        <taxon>Metazoa</taxon>
        <taxon>Ecdysozoa</taxon>
        <taxon>Arthropoda</taxon>
        <taxon>Chelicerata</taxon>
        <taxon>Arachnida</taxon>
        <taxon>Araneae</taxon>
        <taxon>Araneomorphae</taxon>
        <taxon>Entelegynae</taxon>
        <taxon>Araneoidea</taxon>
        <taxon>Araneidae</taxon>
        <taxon>Araneus</taxon>
    </lineage>
</organism>
<dbReference type="Proteomes" id="UP000499080">
    <property type="component" value="Unassembled WGS sequence"/>
</dbReference>